<proteinExistence type="predicted"/>
<dbReference type="SUPFAM" id="SSF52540">
    <property type="entry name" value="P-loop containing nucleoside triphosphate hydrolases"/>
    <property type="match status" value="1"/>
</dbReference>
<evidence type="ECO:0000313" key="1">
    <source>
        <dbReference type="EMBL" id="QHH87604.1"/>
    </source>
</evidence>
<keyword evidence="4" id="KW-1185">Reference proteome</keyword>
<dbReference type="EMBL" id="FWZB01000033">
    <property type="protein sequence ID" value="SMD86446.1"/>
    <property type="molecule type" value="Genomic_DNA"/>
</dbReference>
<organism evidence="2 3">
    <name type="scientific">Bacillus pacificus</name>
    <dbReference type="NCBI Taxonomy" id="2026187"/>
    <lineage>
        <taxon>Bacteria</taxon>
        <taxon>Bacillati</taxon>
        <taxon>Bacillota</taxon>
        <taxon>Bacilli</taxon>
        <taxon>Bacillales</taxon>
        <taxon>Bacillaceae</taxon>
        <taxon>Bacillus</taxon>
        <taxon>Bacillus cereus group</taxon>
    </lineage>
</organism>
<name>A0A6I6YVU9_9BACI</name>
<dbReference type="InterPro" id="IPR027417">
    <property type="entry name" value="P-loop_NTPase"/>
</dbReference>
<evidence type="ECO:0000313" key="2">
    <source>
        <dbReference type="EMBL" id="SMD86446.1"/>
    </source>
</evidence>
<dbReference type="Proteomes" id="UP000194499">
    <property type="component" value="Unassembled WGS sequence"/>
</dbReference>
<sequence length="251" mass="29054">MDRGKRWRLPQSLTYRYYQLSFSLFTLNQAARRHWRIGQTKQCRTFYLGYRETFQEQLAQLIAQKNKAAEAMNGDATSDGLNAMLGDTGDLQTLLIQNIKRGNQLKGSTEEWTKAASDESKRVLENFGNVIKTVFEPIEIQFMNWVEKLPKTMNVAFMKEAKFVQKAVECIKKEQVPGVRMKQNVLEIDGEIEDVIRTLTTLNTDKRMLVQKQDITLWDELIVEVDTSQKKGKGKQKNKVIEGQFEFDLFG</sequence>
<evidence type="ECO:0000313" key="4">
    <source>
        <dbReference type="Proteomes" id="UP000464796"/>
    </source>
</evidence>
<dbReference type="Gene3D" id="3.40.50.300">
    <property type="entry name" value="P-loop containing nucleotide triphosphate hydrolases"/>
    <property type="match status" value="1"/>
</dbReference>
<reference evidence="1 4" key="3">
    <citation type="submission" date="2019-07" db="EMBL/GenBank/DDBJ databases">
        <authorList>
            <person name="Yu W.S."/>
            <person name="Cheong H.-M."/>
            <person name="Choi Y."/>
            <person name="Hwang K.J."/>
            <person name="Jung K."/>
            <person name="Lee S."/>
            <person name="Choi C."/>
        </authorList>
    </citation>
    <scope>NUCLEOTIDE SEQUENCE [LARGE SCALE GENOMIC DNA]</scope>
    <source>
        <strain evidence="1 4">NCCP 15909</strain>
        <plasmid evidence="1 4">unnamed1</plasmid>
    </source>
</reference>
<protein>
    <submittedName>
        <fullName evidence="2">Uncharacterized protein</fullName>
    </submittedName>
</protein>
<reference evidence="3" key="1">
    <citation type="submission" date="2017-04" db="EMBL/GenBank/DDBJ databases">
        <authorList>
            <person name="Criscuolo A."/>
        </authorList>
    </citation>
    <scope>NUCLEOTIDE SEQUENCE [LARGE SCALE GENOMIC DNA]</scope>
</reference>
<reference evidence="2" key="2">
    <citation type="submission" date="2017-04" db="EMBL/GenBank/DDBJ databases">
        <authorList>
            <person name="Afonso C.L."/>
            <person name="Miller P.J."/>
            <person name="Scott M.A."/>
            <person name="Spackman E."/>
            <person name="Goraichik I."/>
            <person name="Dimitrov K.M."/>
            <person name="Suarez D.L."/>
            <person name="Swayne D.E."/>
        </authorList>
    </citation>
    <scope>NUCLEOTIDE SEQUENCE [LARGE SCALE GENOMIC DNA]</scope>
    <source>
        <strain evidence="2">16-00191</strain>
    </source>
</reference>
<dbReference type="AlphaFoldDB" id="A0A6I6YVU9"/>
<keyword evidence="1" id="KW-0614">Plasmid</keyword>
<accession>A0A6I6YVU9</accession>
<gene>
    <name evidence="2" type="ORF">BACERE00191_01621</name>
    <name evidence="1" type="ORF">FPL01_01090</name>
</gene>
<evidence type="ECO:0000313" key="3">
    <source>
        <dbReference type="Proteomes" id="UP000194499"/>
    </source>
</evidence>
<geneLocation type="plasmid" evidence="1 4">
    <name>unnamed1</name>
</geneLocation>
<dbReference type="EMBL" id="CP041978">
    <property type="protein sequence ID" value="QHH87604.1"/>
    <property type="molecule type" value="Genomic_DNA"/>
</dbReference>
<dbReference type="Proteomes" id="UP000464796">
    <property type="component" value="Plasmid unnamed1"/>
</dbReference>